<keyword evidence="5 8" id="KW-0547">Nucleotide-binding</keyword>
<keyword evidence="8" id="KW-0963">Cytoplasm</keyword>
<evidence type="ECO:0000256" key="1">
    <source>
        <dbReference type="ARBA" id="ARBA00007587"/>
    </source>
</evidence>
<feature type="binding site" evidence="8">
    <location>
        <begin position="86"/>
        <end position="89"/>
    </location>
    <ligand>
        <name>ATP</name>
        <dbReference type="ChEBI" id="CHEBI:30616"/>
    </ligand>
</feature>
<dbReference type="GO" id="GO:0005829">
    <property type="term" value="C:cytosol"/>
    <property type="evidence" value="ECO:0007669"/>
    <property type="project" value="TreeGrafter"/>
</dbReference>
<dbReference type="Proteomes" id="UP000321157">
    <property type="component" value="Unassembled WGS sequence"/>
</dbReference>
<evidence type="ECO:0000256" key="6">
    <source>
        <dbReference type="ARBA" id="ARBA00022777"/>
    </source>
</evidence>
<dbReference type="InterPro" id="IPR027417">
    <property type="entry name" value="P-loop_NTPase"/>
</dbReference>
<dbReference type="Pfam" id="PF00265">
    <property type="entry name" value="TK"/>
    <property type="match status" value="1"/>
</dbReference>
<dbReference type="SUPFAM" id="SSF57716">
    <property type="entry name" value="Glucocorticoid receptor-like (DNA-binding domain)"/>
    <property type="match status" value="1"/>
</dbReference>
<dbReference type="PANTHER" id="PTHR11441">
    <property type="entry name" value="THYMIDINE KINASE"/>
    <property type="match status" value="1"/>
</dbReference>
<dbReference type="Gene3D" id="3.30.60.20">
    <property type="match status" value="1"/>
</dbReference>
<dbReference type="PANTHER" id="PTHR11441:SF0">
    <property type="entry name" value="THYMIDINE KINASE, CYTOSOLIC"/>
    <property type="match status" value="1"/>
</dbReference>
<proteinExistence type="inferred from homology"/>
<dbReference type="PROSITE" id="PS00603">
    <property type="entry name" value="TK_CELLULAR_TYPE"/>
    <property type="match status" value="1"/>
</dbReference>
<comment type="similarity">
    <text evidence="1 8 12">Belongs to the thymidine kinase family.</text>
</comment>
<evidence type="ECO:0000256" key="12">
    <source>
        <dbReference type="RuleBase" id="RU004165"/>
    </source>
</evidence>
<comment type="subunit">
    <text evidence="8">Homotetramer.</text>
</comment>
<reference evidence="13 14" key="1">
    <citation type="submission" date="2019-07" db="EMBL/GenBank/DDBJ databases">
        <title>Whole genome shotgun sequence of Aneurinibacillus danicus NBRC 102444.</title>
        <authorList>
            <person name="Hosoyama A."/>
            <person name="Uohara A."/>
            <person name="Ohji S."/>
            <person name="Ichikawa N."/>
        </authorList>
    </citation>
    <scope>NUCLEOTIDE SEQUENCE [LARGE SCALE GENOMIC DNA]</scope>
    <source>
        <strain evidence="13 14">NBRC 102444</strain>
    </source>
</reference>
<comment type="subcellular location">
    <subcellularLocation>
        <location evidence="8">Cytoplasm</location>
    </subcellularLocation>
</comment>
<accession>A0A511V6A2</accession>
<dbReference type="GO" id="GO:0046104">
    <property type="term" value="P:thymidine metabolic process"/>
    <property type="evidence" value="ECO:0007669"/>
    <property type="project" value="TreeGrafter"/>
</dbReference>
<feature type="binding site" evidence="8">
    <location>
        <position position="184"/>
    </location>
    <ligand>
        <name>Zn(2+)</name>
        <dbReference type="ChEBI" id="CHEBI:29105"/>
    </ligand>
</feature>
<keyword evidence="3 8" id="KW-0237">DNA synthesis</keyword>
<dbReference type="EMBL" id="BJXX01000081">
    <property type="protein sequence ID" value="GEN34466.1"/>
    <property type="molecule type" value="Genomic_DNA"/>
</dbReference>
<dbReference type="NCBIfam" id="NF003299">
    <property type="entry name" value="PRK04296.1-4"/>
    <property type="match status" value="1"/>
</dbReference>
<dbReference type="NCBIfam" id="NF003300">
    <property type="entry name" value="PRK04296.1-5"/>
    <property type="match status" value="1"/>
</dbReference>
<dbReference type="PIRSF" id="PIRSF035805">
    <property type="entry name" value="TK_cell"/>
    <property type="match status" value="1"/>
</dbReference>
<keyword evidence="8" id="KW-0479">Metal-binding</keyword>
<feature type="binding site" evidence="10">
    <location>
        <begin position="169"/>
        <end position="172"/>
    </location>
    <ligand>
        <name>substrate</name>
    </ligand>
</feature>
<dbReference type="EC" id="2.7.1.21" evidence="2 8"/>
<keyword evidence="6 8" id="KW-0418">Kinase</keyword>
<feature type="binding site" evidence="8">
    <location>
        <position position="181"/>
    </location>
    <ligand>
        <name>Zn(2+)</name>
        <dbReference type="ChEBI" id="CHEBI:29105"/>
    </ligand>
</feature>
<feature type="binding site" evidence="10">
    <location>
        <position position="177"/>
    </location>
    <ligand>
        <name>substrate</name>
    </ligand>
</feature>
<feature type="binding site" evidence="8">
    <location>
        <position position="144"/>
    </location>
    <ligand>
        <name>Zn(2+)</name>
        <dbReference type="ChEBI" id="CHEBI:29105"/>
    </ligand>
</feature>
<dbReference type="GO" id="GO:0071897">
    <property type="term" value="P:DNA biosynthetic process"/>
    <property type="evidence" value="ECO:0007669"/>
    <property type="project" value="UniProtKB-KW"/>
</dbReference>
<dbReference type="GO" id="GO:0008270">
    <property type="term" value="F:zinc ion binding"/>
    <property type="evidence" value="ECO:0007669"/>
    <property type="project" value="UniProtKB-UniRule"/>
</dbReference>
<evidence type="ECO:0000313" key="14">
    <source>
        <dbReference type="Proteomes" id="UP000321157"/>
    </source>
</evidence>
<dbReference type="RefSeq" id="WP_146809739.1">
    <property type="nucleotide sequence ID" value="NZ_BJXX01000081.1"/>
</dbReference>
<comment type="caution">
    <text evidence="13">The sequence shown here is derived from an EMBL/GenBank/DDBJ whole genome shotgun (WGS) entry which is preliminary data.</text>
</comment>
<dbReference type="Gene3D" id="3.40.50.300">
    <property type="entry name" value="P-loop containing nucleotide triphosphate hydrolases"/>
    <property type="match status" value="1"/>
</dbReference>
<sequence length="198" mass="22630">MAQLYFRYGTMNSGKSVEILKVAHNYEEQGKRVMIFTSVLDNRYGRGYVASRIGLRREAIAVDEETNIKTVVEMNQDGLPNCVLVDEGQFLRRHHILQLTEIVDELNIPVIVYGLKNDFANHLFEGSEALLLYADKLEEIKTICWFCDRKATMVLRVKDGEPVYEGEQIQIGGNDSYIPVCRKCYKQPRSMSGKISLS</sequence>
<gene>
    <name evidence="8 13" type="primary">tdk</name>
    <name evidence="13" type="ORF">ADA01nite_19260</name>
</gene>
<evidence type="ECO:0000256" key="3">
    <source>
        <dbReference type="ARBA" id="ARBA00022634"/>
    </source>
</evidence>
<evidence type="ECO:0000256" key="9">
    <source>
        <dbReference type="PIRSR" id="PIRSR035805-1"/>
    </source>
</evidence>
<dbReference type="HAMAP" id="MF_00124">
    <property type="entry name" value="Thymidine_kinase"/>
    <property type="match status" value="1"/>
</dbReference>
<evidence type="ECO:0000256" key="4">
    <source>
        <dbReference type="ARBA" id="ARBA00022679"/>
    </source>
</evidence>
<feature type="active site" description="Proton acceptor" evidence="8 9">
    <location>
        <position position="87"/>
    </location>
</feature>
<dbReference type="SUPFAM" id="SSF52540">
    <property type="entry name" value="P-loop containing nucleoside triphosphate hydrolases"/>
    <property type="match status" value="1"/>
</dbReference>
<evidence type="ECO:0000256" key="7">
    <source>
        <dbReference type="ARBA" id="ARBA00022840"/>
    </source>
</evidence>
<keyword evidence="8" id="KW-0862">Zinc</keyword>
<dbReference type="GO" id="GO:0005524">
    <property type="term" value="F:ATP binding"/>
    <property type="evidence" value="ECO:0007669"/>
    <property type="project" value="UniProtKB-UniRule"/>
</dbReference>
<evidence type="ECO:0000256" key="8">
    <source>
        <dbReference type="HAMAP-Rule" id="MF_00124"/>
    </source>
</evidence>
<feature type="binding site" evidence="8">
    <location>
        <position position="147"/>
    </location>
    <ligand>
        <name>Zn(2+)</name>
        <dbReference type="ChEBI" id="CHEBI:29105"/>
    </ligand>
</feature>
<evidence type="ECO:0000256" key="5">
    <source>
        <dbReference type="ARBA" id="ARBA00022741"/>
    </source>
</evidence>
<feature type="binding site" evidence="8">
    <location>
        <begin position="9"/>
        <end position="16"/>
    </location>
    <ligand>
        <name>ATP</name>
        <dbReference type="ChEBI" id="CHEBI:30616"/>
    </ligand>
</feature>
<dbReference type="AlphaFoldDB" id="A0A511V6A2"/>
<comment type="catalytic activity">
    <reaction evidence="8 11">
        <text>thymidine + ATP = dTMP + ADP + H(+)</text>
        <dbReference type="Rhea" id="RHEA:19129"/>
        <dbReference type="ChEBI" id="CHEBI:15378"/>
        <dbReference type="ChEBI" id="CHEBI:17748"/>
        <dbReference type="ChEBI" id="CHEBI:30616"/>
        <dbReference type="ChEBI" id="CHEBI:63528"/>
        <dbReference type="ChEBI" id="CHEBI:456216"/>
        <dbReference type="EC" id="2.7.1.21"/>
    </reaction>
</comment>
<name>A0A511V6A2_9BACL</name>
<keyword evidence="14" id="KW-1185">Reference proteome</keyword>
<dbReference type="InterPro" id="IPR001267">
    <property type="entry name" value="Thymidine_kinase"/>
</dbReference>
<dbReference type="InterPro" id="IPR020633">
    <property type="entry name" value="Thymidine_kinase_CS"/>
</dbReference>
<keyword evidence="7 8" id="KW-0067">ATP-binding</keyword>
<dbReference type="GO" id="GO:0004797">
    <property type="term" value="F:thymidine kinase activity"/>
    <property type="evidence" value="ECO:0007669"/>
    <property type="project" value="UniProtKB-UniRule"/>
</dbReference>
<evidence type="ECO:0000256" key="2">
    <source>
        <dbReference type="ARBA" id="ARBA00012118"/>
    </source>
</evidence>
<organism evidence="13 14">
    <name type="scientific">Aneurinibacillus danicus</name>
    <dbReference type="NCBI Taxonomy" id="267746"/>
    <lineage>
        <taxon>Bacteria</taxon>
        <taxon>Bacillati</taxon>
        <taxon>Bacillota</taxon>
        <taxon>Bacilli</taxon>
        <taxon>Bacillales</taxon>
        <taxon>Paenibacillaceae</taxon>
        <taxon>Aneurinibacillus group</taxon>
        <taxon>Aneurinibacillus</taxon>
    </lineage>
</organism>
<protein>
    <recommendedName>
        <fullName evidence="2 8">Thymidine kinase</fullName>
        <ecNumber evidence="2 8">2.7.1.21</ecNumber>
    </recommendedName>
</protein>
<dbReference type="OrthoDB" id="9781579at2"/>
<evidence type="ECO:0000256" key="10">
    <source>
        <dbReference type="PIRSR" id="PIRSR035805-2"/>
    </source>
</evidence>
<evidence type="ECO:0000313" key="13">
    <source>
        <dbReference type="EMBL" id="GEN34466.1"/>
    </source>
</evidence>
<evidence type="ECO:0000256" key="11">
    <source>
        <dbReference type="RuleBase" id="RU000544"/>
    </source>
</evidence>
<keyword evidence="4 8" id="KW-0808">Transferase</keyword>